<dbReference type="Pfam" id="PF18113">
    <property type="entry name" value="Rbx_binding"/>
    <property type="match status" value="1"/>
</dbReference>
<evidence type="ECO:0000313" key="11">
    <source>
        <dbReference type="EMBL" id="GLR64038.1"/>
    </source>
</evidence>
<dbReference type="InterPro" id="IPR023753">
    <property type="entry name" value="FAD/NAD-binding_dom"/>
</dbReference>
<keyword evidence="4" id="KW-0963">Cytoplasm</keyword>
<evidence type="ECO:0000259" key="9">
    <source>
        <dbReference type="Pfam" id="PF07992"/>
    </source>
</evidence>
<evidence type="ECO:0000256" key="1">
    <source>
        <dbReference type="ARBA" id="ARBA00001974"/>
    </source>
</evidence>
<evidence type="ECO:0000256" key="2">
    <source>
        <dbReference type="ARBA" id="ARBA00004496"/>
    </source>
</evidence>
<organism evidence="11 12">
    <name type="scientific">Marinospirillum insulare</name>
    <dbReference type="NCBI Taxonomy" id="217169"/>
    <lineage>
        <taxon>Bacteria</taxon>
        <taxon>Pseudomonadati</taxon>
        <taxon>Pseudomonadota</taxon>
        <taxon>Gammaproteobacteria</taxon>
        <taxon>Oceanospirillales</taxon>
        <taxon>Oceanospirillaceae</taxon>
        <taxon>Marinospirillum</taxon>
    </lineage>
</organism>
<keyword evidence="6" id="KW-0274">FAD</keyword>
<evidence type="ECO:0000259" key="10">
    <source>
        <dbReference type="Pfam" id="PF18113"/>
    </source>
</evidence>
<evidence type="ECO:0000256" key="7">
    <source>
        <dbReference type="ARBA" id="ARBA00023002"/>
    </source>
</evidence>
<feature type="domain" description="Rubredoxin binding" evidence="10">
    <location>
        <begin position="318"/>
        <end position="387"/>
    </location>
</feature>
<dbReference type="PRINTS" id="PR00411">
    <property type="entry name" value="PNDRDTASEI"/>
</dbReference>
<dbReference type="InterPro" id="IPR036188">
    <property type="entry name" value="FAD/NAD-bd_sf"/>
</dbReference>
<dbReference type="SUPFAM" id="SSF51905">
    <property type="entry name" value="FAD/NAD(P)-binding domain"/>
    <property type="match status" value="1"/>
</dbReference>
<keyword evidence="5" id="KW-0285">Flavoprotein</keyword>
<gene>
    <name evidence="11" type="primary">rubB</name>
    <name evidence="11" type="ORF">GCM10007878_14760</name>
</gene>
<evidence type="ECO:0000256" key="3">
    <source>
        <dbReference type="ARBA" id="ARBA00006442"/>
    </source>
</evidence>
<proteinExistence type="inferred from homology"/>
<evidence type="ECO:0000256" key="5">
    <source>
        <dbReference type="ARBA" id="ARBA00022630"/>
    </source>
</evidence>
<comment type="cofactor">
    <cofactor evidence="1">
        <name>FAD</name>
        <dbReference type="ChEBI" id="CHEBI:57692"/>
    </cofactor>
</comment>
<dbReference type="PANTHER" id="PTHR43429:SF3">
    <property type="entry name" value="NITRITE REDUCTASE [NAD(P)H]"/>
    <property type="match status" value="1"/>
</dbReference>
<dbReference type="RefSeq" id="WP_027850771.1">
    <property type="nucleotide sequence ID" value="NZ_BSOR01000026.1"/>
</dbReference>
<name>A0ABQ6A1B6_9GAMM</name>
<dbReference type="Gene3D" id="3.30.390.120">
    <property type="match status" value="1"/>
</dbReference>
<evidence type="ECO:0000256" key="6">
    <source>
        <dbReference type="ARBA" id="ARBA00022827"/>
    </source>
</evidence>
<dbReference type="PRINTS" id="PR00368">
    <property type="entry name" value="FADPNR"/>
</dbReference>
<accession>A0ABQ6A1B6</accession>
<feature type="domain" description="FAD/NAD(P)-binding" evidence="9">
    <location>
        <begin position="10"/>
        <end position="295"/>
    </location>
</feature>
<sequence length="392" mass="42343">MPSTQPTPPLIILGSGMAGYQLATELRRLGDARPITLVTEDSADFYSKPLLSTALAKKQQPEQLVSASGQQQAEKLQLTILPFTRVTAIQPNEKRIITAEHTLDYQSLVIATGARPNLPSIPLAETTPKSKVLYTVNSLEDYQELRQQLATSPSVLIIGGGLIGVEMAQDLLAANFDVTLLARSNSLLDELIPAEAAELLEKKLKQQGLKLFKNTSATQVTQHKQAWQVHTDQQLKLTAQTLICATGLHPRIRIASEAGIATNKGILVDQQLKTNMPDIYALGDCAEITGLNLMYVQPMMASARVLAARLTGDLTAKLNLQALPILIKTPSCPVVAAPPAKSAEGSWQYEKEADSCIAEFKSNTGQLLGFALVGKAVRQKTRLTKALPPLIS</sequence>
<dbReference type="Gene3D" id="3.50.50.60">
    <property type="entry name" value="FAD/NAD(P)-binding domain"/>
    <property type="match status" value="2"/>
</dbReference>
<comment type="caution">
    <text evidence="11">The sequence shown here is derived from an EMBL/GenBank/DDBJ whole genome shotgun (WGS) entry which is preliminary data.</text>
</comment>
<evidence type="ECO:0000313" key="12">
    <source>
        <dbReference type="Proteomes" id="UP001156682"/>
    </source>
</evidence>
<keyword evidence="12" id="KW-1185">Reference proteome</keyword>
<dbReference type="Proteomes" id="UP001156682">
    <property type="component" value="Unassembled WGS sequence"/>
</dbReference>
<dbReference type="InterPro" id="IPR050260">
    <property type="entry name" value="FAD-bd_OxRdtase"/>
</dbReference>
<dbReference type="PANTHER" id="PTHR43429">
    <property type="entry name" value="PYRIDINE NUCLEOTIDE-DISULFIDE OXIDOREDUCTASE DOMAIN-CONTAINING"/>
    <property type="match status" value="1"/>
</dbReference>
<reference evidence="12" key="1">
    <citation type="journal article" date="2019" name="Int. J. Syst. Evol. Microbiol.">
        <title>The Global Catalogue of Microorganisms (GCM) 10K type strain sequencing project: providing services to taxonomists for standard genome sequencing and annotation.</title>
        <authorList>
            <consortium name="The Broad Institute Genomics Platform"/>
            <consortium name="The Broad Institute Genome Sequencing Center for Infectious Disease"/>
            <person name="Wu L."/>
            <person name="Ma J."/>
        </authorList>
    </citation>
    <scope>NUCLEOTIDE SEQUENCE [LARGE SCALE GENOMIC DNA]</scope>
    <source>
        <strain evidence="12">NBRC 100033</strain>
    </source>
</reference>
<evidence type="ECO:0000256" key="4">
    <source>
        <dbReference type="ARBA" id="ARBA00022490"/>
    </source>
</evidence>
<dbReference type="Pfam" id="PF07992">
    <property type="entry name" value="Pyr_redox_2"/>
    <property type="match status" value="1"/>
</dbReference>
<comment type="similarity">
    <text evidence="3">Belongs to the FAD-dependent oxidoreductase family.</text>
</comment>
<protein>
    <submittedName>
        <fullName evidence="11">Pyridine nucleotide-disulfide oxidoreductase</fullName>
    </submittedName>
</protein>
<dbReference type="InterPro" id="IPR041364">
    <property type="entry name" value="Rbx-bd"/>
</dbReference>
<keyword evidence="8" id="KW-0520">NAD</keyword>
<keyword evidence="7" id="KW-0560">Oxidoreductase</keyword>
<evidence type="ECO:0000256" key="8">
    <source>
        <dbReference type="ARBA" id="ARBA00023027"/>
    </source>
</evidence>
<comment type="subcellular location">
    <subcellularLocation>
        <location evidence="2">Cytoplasm</location>
    </subcellularLocation>
</comment>
<dbReference type="EMBL" id="BSOR01000026">
    <property type="protein sequence ID" value="GLR64038.1"/>
    <property type="molecule type" value="Genomic_DNA"/>
</dbReference>